<dbReference type="AlphaFoldDB" id="A0A8S1T1J4"/>
<dbReference type="OMA" id="FEADQYF"/>
<organism evidence="2 3">
    <name type="scientific">Paramecium octaurelia</name>
    <dbReference type="NCBI Taxonomy" id="43137"/>
    <lineage>
        <taxon>Eukaryota</taxon>
        <taxon>Sar</taxon>
        <taxon>Alveolata</taxon>
        <taxon>Ciliophora</taxon>
        <taxon>Intramacronucleata</taxon>
        <taxon>Oligohymenophorea</taxon>
        <taxon>Peniculida</taxon>
        <taxon>Parameciidae</taxon>
        <taxon>Paramecium</taxon>
    </lineage>
</organism>
<keyword evidence="1" id="KW-0812">Transmembrane</keyword>
<name>A0A8S1T1J4_PAROT</name>
<evidence type="ECO:0000313" key="3">
    <source>
        <dbReference type="Proteomes" id="UP000683925"/>
    </source>
</evidence>
<sequence>MKDFTKFVLCALSGAIVGLIYKLNKAKVNKNQIELDTLKNQRSVTVSLLKDTFLLTDDNSVSLFVEGEVVQNTEMLKSANSKYTGVYIKRSSYEIEVVENNGRKTQQRRQTSKTTNTTDSFILQSHLKTNETLLINNFSGTIVLPKVLKHQQTDQILNPPEIRSIVREPQTDVEKAEFKEGKLNKFLTTISKIGVEIDEDILCEGTFICVYGKVVWDKVQNTFIINAPKYFGVSKEQIIEYFEADQYFLKFIGILLTIGGTAFSIFALKYLYKTLSNNEDNKNAK</sequence>
<feature type="transmembrane region" description="Helical" evidence="1">
    <location>
        <begin position="247"/>
        <end position="272"/>
    </location>
</feature>
<keyword evidence="1" id="KW-0472">Membrane</keyword>
<protein>
    <submittedName>
        <fullName evidence="2">Uncharacterized protein</fullName>
    </submittedName>
</protein>
<accession>A0A8S1T1J4</accession>
<keyword evidence="1" id="KW-1133">Transmembrane helix</keyword>
<dbReference type="OrthoDB" id="298880at2759"/>
<proteinExistence type="predicted"/>
<gene>
    <name evidence="2" type="ORF">POCTA_138.1.T0170163</name>
</gene>
<reference evidence="2" key="1">
    <citation type="submission" date="2021-01" db="EMBL/GenBank/DDBJ databases">
        <authorList>
            <consortium name="Genoscope - CEA"/>
            <person name="William W."/>
        </authorList>
    </citation>
    <scope>NUCLEOTIDE SEQUENCE</scope>
</reference>
<evidence type="ECO:0000256" key="1">
    <source>
        <dbReference type="SAM" id="Phobius"/>
    </source>
</evidence>
<dbReference type="Proteomes" id="UP000683925">
    <property type="component" value="Unassembled WGS sequence"/>
</dbReference>
<dbReference type="EMBL" id="CAJJDP010000017">
    <property type="protein sequence ID" value="CAD8145306.1"/>
    <property type="molecule type" value="Genomic_DNA"/>
</dbReference>
<comment type="caution">
    <text evidence="2">The sequence shown here is derived from an EMBL/GenBank/DDBJ whole genome shotgun (WGS) entry which is preliminary data.</text>
</comment>
<keyword evidence="3" id="KW-1185">Reference proteome</keyword>
<evidence type="ECO:0000313" key="2">
    <source>
        <dbReference type="EMBL" id="CAD8145306.1"/>
    </source>
</evidence>